<comment type="caution">
    <text evidence="1">The sequence shown here is derived from an EMBL/GenBank/DDBJ whole genome shotgun (WGS) entry which is preliminary data.</text>
</comment>
<organism evidence="1 2">
    <name type="scientific">Diversispora epigaea</name>
    <dbReference type="NCBI Taxonomy" id="1348612"/>
    <lineage>
        <taxon>Eukaryota</taxon>
        <taxon>Fungi</taxon>
        <taxon>Fungi incertae sedis</taxon>
        <taxon>Mucoromycota</taxon>
        <taxon>Glomeromycotina</taxon>
        <taxon>Glomeromycetes</taxon>
        <taxon>Diversisporales</taxon>
        <taxon>Diversisporaceae</taxon>
        <taxon>Diversispora</taxon>
    </lineage>
</organism>
<name>A0A397JD84_9GLOM</name>
<evidence type="ECO:0000313" key="1">
    <source>
        <dbReference type="EMBL" id="RHZ82620.1"/>
    </source>
</evidence>
<reference evidence="1 2" key="1">
    <citation type="submission" date="2018-08" db="EMBL/GenBank/DDBJ databases">
        <title>Genome and evolution of the arbuscular mycorrhizal fungus Diversispora epigaea (formerly Glomus versiforme) and its bacterial endosymbionts.</title>
        <authorList>
            <person name="Sun X."/>
            <person name="Fei Z."/>
            <person name="Harrison M."/>
        </authorList>
    </citation>
    <scope>NUCLEOTIDE SEQUENCE [LARGE SCALE GENOMIC DNA]</scope>
    <source>
        <strain evidence="1 2">IT104</strain>
    </source>
</reference>
<proteinExistence type="predicted"/>
<sequence>MVYTNGCPVLNDIEWRDNCQFPVIRKVNIVICHSCDQLVYVDRKCIYGEYYRSTIEKHWRTNCTGNVYCDISYKDYMELKSRFEATIGNIVKTLHYGHFASNWWTLIKNKNIWIPWCINCRICVFKRKTENNIIEQLLFEILFQPFQIKHDNITIFITNIGVSDDKTLYFAGSGYISSFNHKVRENQCLVVQTINEYNVSIHVYRHGIRRKEYFGISPKEVWKKMTICQEKNPMALFGLTNLVIQSAIKQQMETPLCNFKQWMDLDIMTPIFQKYLKRQIEMSDLPWHNFFIKWFNQKSKIIELTTALADIYPTDYKLGDPAKNFTRINGPGCSPITKLIVTRSRVSKVQDQQFETFFSDKNNVSMIMARLAGGRYVYKQDLGGLCSICNDYGYEVFNSLIKLIETNIIQKERKQTLIHEIEIFCYYMRREYEKELLINLDGTTDHVSCINHCLLYAFGKCTLLHSKRCENCDQLFDFFNTIKDILPSEHYAVLEKKLDDKDALILADYKMKILSKSACEKKEQFFGKRGWTLHTILFFTKKDVIIEVQTFDHWSLDTRQDAWFTASSFDAVFETLEIKPEWIKIFSDNGGHYH</sequence>
<dbReference type="AlphaFoldDB" id="A0A397JD84"/>
<protein>
    <submittedName>
        <fullName evidence="1">Uncharacterized protein</fullName>
    </submittedName>
</protein>
<dbReference type="Proteomes" id="UP000266861">
    <property type="component" value="Unassembled WGS sequence"/>
</dbReference>
<dbReference type="OrthoDB" id="2352817at2759"/>
<gene>
    <name evidence="1" type="ORF">Glove_107g3</name>
</gene>
<accession>A0A397JD84</accession>
<evidence type="ECO:0000313" key="2">
    <source>
        <dbReference type="Proteomes" id="UP000266861"/>
    </source>
</evidence>
<keyword evidence="2" id="KW-1185">Reference proteome</keyword>
<dbReference type="EMBL" id="PQFF01000100">
    <property type="protein sequence ID" value="RHZ82620.1"/>
    <property type="molecule type" value="Genomic_DNA"/>
</dbReference>